<accession>A0AAJ7T9B6</accession>
<dbReference type="Proteomes" id="UP001318040">
    <property type="component" value="Chromosome 18"/>
</dbReference>
<dbReference type="RefSeq" id="XP_032812477.1">
    <property type="nucleotide sequence ID" value="XM_032956586.1"/>
</dbReference>
<feature type="region of interest" description="Disordered" evidence="2">
    <location>
        <begin position="278"/>
        <end position="304"/>
    </location>
</feature>
<dbReference type="Pfam" id="PF00134">
    <property type="entry name" value="Cyclin_N"/>
    <property type="match status" value="1"/>
</dbReference>
<evidence type="ECO:0000256" key="2">
    <source>
        <dbReference type="SAM" id="MobiDB-lite"/>
    </source>
</evidence>
<dbReference type="PANTHER" id="PTHR10177">
    <property type="entry name" value="CYCLINS"/>
    <property type="match status" value="1"/>
</dbReference>
<dbReference type="Gene3D" id="1.10.472.10">
    <property type="entry name" value="Cyclin-like"/>
    <property type="match status" value="2"/>
</dbReference>
<dbReference type="InterPro" id="IPR013763">
    <property type="entry name" value="Cyclin-like_dom"/>
</dbReference>
<gene>
    <name evidence="5" type="primary">LOC116943601</name>
</gene>
<dbReference type="InterPro" id="IPR036915">
    <property type="entry name" value="Cyclin-like_sf"/>
</dbReference>
<organism evidence="4 5">
    <name type="scientific">Petromyzon marinus</name>
    <name type="common">Sea lamprey</name>
    <dbReference type="NCBI Taxonomy" id="7757"/>
    <lineage>
        <taxon>Eukaryota</taxon>
        <taxon>Metazoa</taxon>
        <taxon>Chordata</taxon>
        <taxon>Craniata</taxon>
        <taxon>Vertebrata</taxon>
        <taxon>Cyclostomata</taxon>
        <taxon>Hyperoartia</taxon>
        <taxon>Petromyzontiformes</taxon>
        <taxon>Petromyzontidae</taxon>
        <taxon>Petromyzon</taxon>
    </lineage>
</organism>
<comment type="similarity">
    <text evidence="1">Belongs to the cyclin family.</text>
</comment>
<dbReference type="AlphaFoldDB" id="A0AAJ7T9B6"/>
<evidence type="ECO:0000313" key="5">
    <source>
        <dbReference type="RefSeq" id="XP_032812477.1"/>
    </source>
</evidence>
<name>A0AAJ7T9B6_PETMA</name>
<feature type="compositionally biased region" description="Low complexity" evidence="2">
    <location>
        <begin position="279"/>
        <end position="304"/>
    </location>
</feature>
<dbReference type="SMART" id="SM00385">
    <property type="entry name" value="CYCLIN"/>
    <property type="match status" value="1"/>
</dbReference>
<dbReference type="InterPro" id="IPR039361">
    <property type="entry name" value="Cyclin"/>
</dbReference>
<dbReference type="InterPro" id="IPR006671">
    <property type="entry name" value="Cyclin_N"/>
</dbReference>
<dbReference type="SUPFAM" id="SSF47954">
    <property type="entry name" value="Cyclin-like"/>
    <property type="match status" value="1"/>
</dbReference>
<keyword evidence="4" id="KW-1185">Reference proteome</keyword>
<reference evidence="5" key="1">
    <citation type="submission" date="2025-08" db="UniProtKB">
        <authorList>
            <consortium name="RefSeq"/>
        </authorList>
    </citation>
    <scope>IDENTIFICATION</scope>
    <source>
        <tissue evidence="5">Sperm</tissue>
    </source>
</reference>
<evidence type="ECO:0000256" key="1">
    <source>
        <dbReference type="RuleBase" id="RU000383"/>
    </source>
</evidence>
<evidence type="ECO:0000313" key="4">
    <source>
        <dbReference type="Proteomes" id="UP001318040"/>
    </source>
</evidence>
<evidence type="ECO:0000259" key="3">
    <source>
        <dbReference type="SMART" id="SM00385"/>
    </source>
</evidence>
<feature type="domain" description="Cyclin-like" evidence="3">
    <location>
        <begin position="50"/>
        <end position="136"/>
    </location>
</feature>
<dbReference type="GeneID" id="116943601"/>
<dbReference type="CDD" id="cd20526">
    <property type="entry name" value="CYCLIN_CCNI-like"/>
    <property type="match status" value="1"/>
</dbReference>
<dbReference type="FunFam" id="1.10.472.10:FF:000006">
    <property type="entry name" value="Cyclin I"/>
    <property type="match status" value="1"/>
</dbReference>
<protein>
    <submittedName>
        <fullName evidence="5">Cyclin-I-like</fullName>
    </submittedName>
</protein>
<proteinExistence type="inferred from homology"/>
<dbReference type="KEGG" id="pmrn:116943601"/>
<sequence>MPGVLGAQRLMDLLDDALAKETKAGLNRLLQIPSNQDEAISPAQRDEVVRWLAQLNGTFRFYPETLALAVSTLDRFLSIVKARPKYLRCMAVSCFFLAAKLSEEPEAVPMVKDLARESECGCSPREILRMERLVLDKLGWDLRVVTALDFLHIFQALVCCGREHSLSAHELSRLTNLLCRCLTCGHLLATARRPATLALAVLSLELQRSGSPGWLAITAQIQRKAEIEVQDLVQCGEEVHRFLSTPPCPKQQQQQKWMSGENAVYVFAPQACKPRPSLSHVSKPVPSPRSPLLSDSSPLSSPEPVKVTVIGHPYPSKPIPVPNWRAEETDADYCDSIKSLYGEEGEWGSPCPPLQPPMSL</sequence>
<keyword evidence="1" id="KW-0195">Cyclin</keyword>